<sequence length="249" mass="29445">MAPFNTHEHKALAARDDGDAGMKFYEALVIIVPSIIALFLVCVLIVPPAQDWVRRRRERRQFDATFEHQPGAVELDTVDHWLRTAHNASTNAPTLSIEQLQERRRQEQLRERRRQEQLRERRRQELRQWAHEQEEHRRREFKKWAHRTRLHHARREQLQQEHRRRMFEPQPVRRRQEPLPALQPSSPSPTTSSESSRSGTASPRRSGKSFAAHGRTYADFAEHDAQSLPEFPARVKDKGTVGRRHSFDF</sequence>
<organism evidence="3 4">
    <name type="scientific">Diatrype stigma</name>
    <dbReference type="NCBI Taxonomy" id="117547"/>
    <lineage>
        <taxon>Eukaryota</taxon>
        <taxon>Fungi</taxon>
        <taxon>Dikarya</taxon>
        <taxon>Ascomycota</taxon>
        <taxon>Pezizomycotina</taxon>
        <taxon>Sordariomycetes</taxon>
        <taxon>Xylariomycetidae</taxon>
        <taxon>Xylariales</taxon>
        <taxon>Diatrypaceae</taxon>
        <taxon>Diatrype</taxon>
    </lineage>
</organism>
<protein>
    <submittedName>
        <fullName evidence="3">Uncharacterized protein</fullName>
    </submittedName>
</protein>
<feature type="transmembrane region" description="Helical" evidence="2">
    <location>
        <begin position="27"/>
        <end position="49"/>
    </location>
</feature>
<feature type="compositionally biased region" description="Low complexity" evidence="1">
    <location>
        <begin position="178"/>
        <end position="204"/>
    </location>
</feature>
<name>A0AAN9UP35_9PEZI</name>
<keyword evidence="2" id="KW-0812">Transmembrane</keyword>
<gene>
    <name evidence="3" type="ORF">SLS62_006677</name>
</gene>
<proteinExistence type="predicted"/>
<comment type="caution">
    <text evidence="3">The sequence shown here is derived from an EMBL/GenBank/DDBJ whole genome shotgun (WGS) entry which is preliminary data.</text>
</comment>
<feature type="region of interest" description="Disordered" evidence="1">
    <location>
        <begin position="154"/>
        <end position="249"/>
    </location>
</feature>
<keyword evidence="2" id="KW-0472">Membrane</keyword>
<evidence type="ECO:0000313" key="4">
    <source>
        <dbReference type="Proteomes" id="UP001320420"/>
    </source>
</evidence>
<dbReference type="AlphaFoldDB" id="A0AAN9UP35"/>
<accession>A0AAN9UP35</accession>
<keyword evidence="4" id="KW-1185">Reference proteome</keyword>
<evidence type="ECO:0000256" key="2">
    <source>
        <dbReference type="SAM" id="Phobius"/>
    </source>
</evidence>
<dbReference type="Proteomes" id="UP001320420">
    <property type="component" value="Unassembled WGS sequence"/>
</dbReference>
<feature type="compositionally biased region" description="Basic and acidic residues" evidence="1">
    <location>
        <begin position="233"/>
        <end position="249"/>
    </location>
</feature>
<evidence type="ECO:0000313" key="3">
    <source>
        <dbReference type="EMBL" id="KAK7751421.1"/>
    </source>
</evidence>
<reference evidence="3 4" key="1">
    <citation type="submission" date="2024-02" db="EMBL/GenBank/DDBJ databases">
        <title>De novo assembly and annotation of 12 fungi associated with fruit tree decline syndrome in Ontario, Canada.</title>
        <authorList>
            <person name="Sulman M."/>
            <person name="Ellouze W."/>
            <person name="Ilyukhin E."/>
        </authorList>
    </citation>
    <scope>NUCLEOTIDE SEQUENCE [LARGE SCALE GENOMIC DNA]</scope>
    <source>
        <strain evidence="3 4">M11/M66-122</strain>
    </source>
</reference>
<evidence type="ECO:0000256" key="1">
    <source>
        <dbReference type="SAM" id="MobiDB-lite"/>
    </source>
</evidence>
<keyword evidence="2" id="KW-1133">Transmembrane helix</keyword>
<dbReference type="EMBL" id="JAKJXP020000050">
    <property type="protein sequence ID" value="KAK7751421.1"/>
    <property type="molecule type" value="Genomic_DNA"/>
</dbReference>